<sequence>MDESQWIKHNLINTLQTILLILALTVTLAILGWLIGGKIIAFYAIVLVIALYFFNPILSPHLILKMYHTQFISPDQAPNLYAVLQKLTKRAKLPTVPKLFYLPSDVMNAFAVGTPENAAIALSDGLLRRLSQREIAAVLAHEISHISNEDMRIMGFADIASRLTNFLSLFGQFLLILNLLLLLFGIKFISWTAIFILILAPIVTDLLQLALSRTREYDADLGAAQLLDDPEPLASALLKMKRYQSRITGQILMPGHYSPEPSLLRTHPPIKDRVERLLSLREGFHPTNKLVWETLPRQLDAPLSLFIACAPLRLRWHVNGIWF</sequence>
<dbReference type="GO" id="GO:0006508">
    <property type="term" value="P:proteolysis"/>
    <property type="evidence" value="ECO:0007669"/>
    <property type="project" value="UniProtKB-KW"/>
</dbReference>
<evidence type="ECO:0000256" key="3">
    <source>
        <dbReference type="ARBA" id="ARBA00022670"/>
    </source>
</evidence>
<dbReference type="PANTHER" id="PTHR43221:SF1">
    <property type="entry name" value="PROTEASE HTPX"/>
    <property type="match status" value="1"/>
</dbReference>
<organism evidence="14 15">
    <name type="scientific">Candidatus Thiomargarita nelsonii</name>
    <dbReference type="NCBI Taxonomy" id="1003181"/>
    <lineage>
        <taxon>Bacteria</taxon>
        <taxon>Pseudomonadati</taxon>
        <taxon>Pseudomonadota</taxon>
        <taxon>Gammaproteobacteria</taxon>
        <taxon>Thiotrichales</taxon>
        <taxon>Thiotrichaceae</taxon>
        <taxon>Thiomargarita</taxon>
    </lineage>
</organism>
<dbReference type="AlphaFoldDB" id="A0A0A6PJA9"/>
<evidence type="ECO:0000256" key="10">
    <source>
        <dbReference type="ARBA" id="ARBA00023136"/>
    </source>
</evidence>
<dbReference type="Proteomes" id="UP000030428">
    <property type="component" value="Unassembled WGS sequence"/>
</dbReference>
<comment type="similarity">
    <text evidence="11">Belongs to the peptidase M48 family.</text>
</comment>
<dbReference type="CDD" id="cd07339">
    <property type="entry name" value="M48B_HtpX_like"/>
    <property type="match status" value="1"/>
</dbReference>
<feature type="transmembrane region" description="Helical" evidence="12">
    <location>
        <begin position="12"/>
        <end position="34"/>
    </location>
</feature>
<keyword evidence="15" id="KW-1185">Reference proteome</keyword>
<comment type="subcellular location">
    <subcellularLocation>
        <location evidence="1">Cell membrane</location>
        <topology evidence="1">Multi-pass membrane protein</topology>
    </subcellularLocation>
</comment>
<keyword evidence="4 12" id="KW-0812">Transmembrane</keyword>
<evidence type="ECO:0000256" key="4">
    <source>
        <dbReference type="ARBA" id="ARBA00022692"/>
    </source>
</evidence>
<evidence type="ECO:0000259" key="13">
    <source>
        <dbReference type="Pfam" id="PF01435"/>
    </source>
</evidence>
<protein>
    <recommendedName>
        <fullName evidence="13">Peptidase M48 domain-containing protein</fullName>
    </recommendedName>
</protein>
<keyword evidence="2" id="KW-1003">Cell membrane</keyword>
<comment type="caution">
    <text evidence="14">The sequence shown here is derived from an EMBL/GenBank/DDBJ whole genome shotgun (WGS) entry which is preliminary data.</text>
</comment>
<dbReference type="Pfam" id="PF01435">
    <property type="entry name" value="Peptidase_M48"/>
    <property type="match status" value="1"/>
</dbReference>
<evidence type="ECO:0000313" key="14">
    <source>
        <dbReference type="EMBL" id="KHD05710.1"/>
    </source>
</evidence>
<evidence type="ECO:0000256" key="12">
    <source>
        <dbReference type="SAM" id="Phobius"/>
    </source>
</evidence>
<dbReference type="Gene3D" id="3.30.2010.10">
    <property type="entry name" value="Metalloproteases ('zincins'), catalytic domain"/>
    <property type="match status" value="1"/>
</dbReference>
<keyword evidence="7 11" id="KW-0862">Zinc</keyword>
<feature type="transmembrane region" description="Helical" evidence="12">
    <location>
        <begin position="40"/>
        <end position="58"/>
    </location>
</feature>
<keyword evidence="6 11" id="KW-0378">Hydrolase</keyword>
<dbReference type="GO" id="GO:0046872">
    <property type="term" value="F:metal ion binding"/>
    <property type="evidence" value="ECO:0007669"/>
    <property type="project" value="UniProtKB-KW"/>
</dbReference>
<name>A0A0A6PJA9_9GAMM</name>
<evidence type="ECO:0000256" key="7">
    <source>
        <dbReference type="ARBA" id="ARBA00022833"/>
    </source>
</evidence>
<keyword evidence="8 12" id="KW-1133">Transmembrane helix</keyword>
<evidence type="ECO:0000256" key="2">
    <source>
        <dbReference type="ARBA" id="ARBA00022475"/>
    </source>
</evidence>
<proteinExistence type="inferred from homology"/>
<gene>
    <name evidence="14" type="ORF">PN36_22800</name>
</gene>
<dbReference type="GO" id="GO:0005886">
    <property type="term" value="C:plasma membrane"/>
    <property type="evidence" value="ECO:0007669"/>
    <property type="project" value="UniProtKB-SubCell"/>
</dbReference>
<keyword evidence="9 11" id="KW-0482">Metalloprotease</keyword>
<evidence type="ECO:0000256" key="8">
    <source>
        <dbReference type="ARBA" id="ARBA00022989"/>
    </source>
</evidence>
<evidence type="ECO:0000256" key="6">
    <source>
        <dbReference type="ARBA" id="ARBA00022801"/>
    </source>
</evidence>
<evidence type="ECO:0000256" key="11">
    <source>
        <dbReference type="RuleBase" id="RU003983"/>
    </source>
</evidence>
<feature type="domain" description="Peptidase M48" evidence="13">
    <location>
        <begin position="75"/>
        <end position="279"/>
    </location>
</feature>
<evidence type="ECO:0000256" key="5">
    <source>
        <dbReference type="ARBA" id="ARBA00022723"/>
    </source>
</evidence>
<reference evidence="14 15" key="1">
    <citation type="journal article" date="2016" name="Front. Microbiol.">
        <title>Single-Cell (Meta-)Genomics of a Dimorphic Candidatus Thiomargarita nelsonii Reveals Genomic Plasticity.</title>
        <authorList>
            <person name="Flood B.E."/>
            <person name="Fliss P."/>
            <person name="Jones D.S."/>
            <person name="Dick G.J."/>
            <person name="Jain S."/>
            <person name="Kaster A.K."/>
            <person name="Winkel M."/>
            <person name="Mussmann M."/>
            <person name="Bailey J."/>
        </authorList>
    </citation>
    <scope>NUCLEOTIDE SEQUENCE [LARGE SCALE GENOMIC DNA]</scope>
    <source>
        <strain evidence="14">Hydrate Ridge</strain>
    </source>
</reference>
<evidence type="ECO:0000313" key="15">
    <source>
        <dbReference type="Proteomes" id="UP000030428"/>
    </source>
</evidence>
<evidence type="ECO:0000256" key="9">
    <source>
        <dbReference type="ARBA" id="ARBA00023049"/>
    </source>
</evidence>
<keyword evidence="5" id="KW-0479">Metal-binding</keyword>
<dbReference type="EMBL" id="JSZA02000108">
    <property type="protein sequence ID" value="KHD05710.1"/>
    <property type="molecule type" value="Genomic_DNA"/>
</dbReference>
<evidence type="ECO:0000256" key="1">
    <source>
        <dbReference type="ARBA" id="ARBA00004651"/>
    </source>
</evidence>
<dbReference type="GO" id="GO:0004222">
    <property type="term" value="F:metalloendopeptidase activity"/>
    <property type="evidence" value="ECO:0007669"/>
    <property type="project" value="InterPro"/>
</dbReference>
<keyword evidence="10 12" id="KW-0472">Membrane</keyword>
<dbReference type="InterPro" id="IPR001915">
    <property type="entry name" value="Peptidase_M48"/>
</dbReference>
<feature type="transmembrane region" description="Helical" evidence="12">
    <location>
        <begin position="188"/>
        <end position="207"/>
    </location>
</feature>
<feature type="transmembrane region" description="Helical" evidence="12">
    <location>
        <begin position="163"/>
        <end position="182"/>
    </location>
</feature>
<comment type="cofactor">
    <cofactor evidence="11">
        <name>Zn(2+)</name>
        <dbReference type="ChEBI" id="CHEBI:29105"/>
    </cofactor>
    <text evidence="11">Binds 1 zinc ion per subunit.</text>
</comment>
<accession>A0A0A6PJA9</accession>
<dbReference type="PANTHER" id="PTHR43221">
    <property type="entry name" value="PROTEASE HTPX"/>
    <property type="match status" value="1"/>
</dbReference>
<keyword evidence="3 11" id="KW-0645">Protease</keyword>
<dbReference type="InterPro" id="IPR050083">
    <property type="entry name" value="HtpX_protease"/>
</dbReference>